<accession>A0A2A4K7U7</accession>
<proteinExistence type="predicted"/>
<protein>
    <submittedName>
        <fullName evidence="2">Uncharacterized protein</fullName>
    </submittedName>
</protein>
<feature type="region of interest" description="Disordered" evidence="1">
    <location>
        <begin position="1"/>
        <end position="44"/>
    </location>
</feature>
<evidence type="ECO:0000256" key="1">
    <source>
        <dbReference type="SAM" id="MobiDB-lite"/>
    </source>
</evidence>
<organism evidence="2">
    <name type="scientific">Heliothis virescens</name>
    <name type="common">Tobacco budworm moth</name>
    <dbReference type="NCBI Taxonomy" id="7102"/>
    <lineage>
        <taxon>Eukaryota</taxon>
        <taxon>Metazoa</taxon>
        <taxon>Ecdysozoa</taxon>
        <taxon>Arthropoda</taxon>
        <taxon>Hexapoda</taxon>
        <taxon>Insecta</taxon>
        <taxon>Pterygota</taxon>
        <taxon>Neoptera</taxon>
        <taxon>Endopterygota</taxon>
        <taxon>Lepidoptera</taxon>
        <taxon>Glossata</taxon>
        <taxon>Ditrysia</taxon>
        <taxon>Noctuoidea</taxon>
        <taxon>Noctuidae</taxon>
        <taxon>Heliothinae</taxon>
        <taxon>Heliothis</taxon>
    </lineage>
</organism>
<dbReference type="EMBL" id="NWSH01000078">
    <property type="protein sequence ID" value="PCG79843.1"/>
    <property type="molecule type" value="Genomic_DNA"/>
</dbReference>
<comment type="caution">
    <text evidence="2">The sequence shown here is derived from an EMBL/GenBank/DDBJ whole genome shotgun (WGS) entry which is preliminary data.</text>
</comment>
<sequence length="109" mass="12573">MVKLTEPNEQPARAVGERGSVRSPRSHHNWGARLSRRGDTRHSEPKGLLELEALANRTVELMEKHAPKSEHNFERAMDLLRLQYNLNFIVLCEKCHGPHVYDEIIAPER</sequence>
<name>A0A2A4K7U7_HELVI</name>
<reference evidence="2" key="1">
    <citation type="submission" date="2017-09" db="EMBL/GenBank/DDBJ databases">
        <title>Contemporary evolution of a Lepidopteran species, Heliothis virescens, in response to modern agricultural practices.</title>
        <authorList>
            <person name="Fritz M.L."/>
            <person name="Deyonke A.M."/>
            <person name="Papanicolaou A."/>
            <person name="Micinski S."/>
            <person name="Westbrook J."/>
            <person name="Gould F."/>
        </authorList>
    </citation>
    <scope>NUCLEOTIDE SEQUENCE [LARGE SCALE GENOMIC DNA]</scope>
    <source>
        <strain evidence="2">HvINT-</strain>
        <tissue evidence="2">Whole body</tissue>
    </source>
</reference>
<gene>
    <name evidence="2" type="ORF">B5V51_13520</name>
</gene>
<dbReference type="AlphaFoldDB" id="A0A2A4K7U7"/>
<evidence type="ECO:0000313" key="2">
    <source>
        <dbReference type="EMBL" id="PCG79843.1"/>
    </source>
</evidence>